<evidence type="ECO:0000313" key="2">
    <source>
        <dbReference type="EMBL" id="MPC82857.1"/>
    </source>
</evidence>
<keyword evidence="3" id="KW-1185">Reference proteome</keyword>
<gene>
    <name evidence="2" type="ORF">E2C01_077543</name>
</gene>
<feature type="compositionally biased region" description="Basic and acidic residues" evidence="1">
    <location>
        <begin position="40"/>
        <end position="52"/>
    </location>
</feature>
<dbReference type="AlphaFoldDB" id="A0A5B7IMD4"/>
<evidence type="ECO:0000256" key="1">
    <source>
        <dbReference type="SAM" id="MobiDB-lite"/>
    </source>
</evidence>
<comment type="caution">
    <text evidence="2">The sequence shown here is derived from an EMBL/GenBank/DDBJ whole genome shotgun (WGS) entry which is preliminary data.</text>
</comment>
<dbReference type="Proteomes" id="UP000324222">
    <property type="component" value="Unassembled WGS sequence"/>
</dbReference>
<evidence type="ECO:0000313" key="3">
    <source>
        <dbReference type="Proteomes" id="UP000324222"/>
    </source>
</evidence>
<organism evidence="2 3">
    <name type="scientific">Portunus trituberculatus</name>
    <name type="common">Swimming crab</name>
    <name type="synonym">Neptunus trituberculatus</name>
    <dbReference type="NCBI Taxonomy" id="210409"/>
    <lineage>
        <taxon>Eukaryota</taxon>
        <taxon>Metazoa</taxon>
        <taxon>Ecdysozoa</taxon>
        <taxon>Arthropoda</taxon>
        <taxon>Crustacea</taxon>
        <taxon>Multicrustacea</taxon>
        <taxon>Malacostraca</taxon>
        <taxon>Eumalacostraca</taxon>
        <taxon>Eucarida</taxon>
        <taxon>Decapoda</taxon>
        <taxon>Pleocyemata</taxon>
        <taxon>Brachyura</taxon>
        <taxon>Eubrachyura</taxon>
        <taxon>Portunoidea</taxon>
        <taxon>Portunidae</taxon>
        <taxon>Portuninae</taxon>
        <taxon>Portunus</taxon>
    </lineage>
</organism>
<dbReference type="EMBL" id="VSRR010060929">
    <property type="protein sequence ID" value="MPC82857.1"/>
    <property type="molecule type" value="Genomic_DNA"/>
</dbReference>
<protein>
    <submittedName>
        <fullName evidence="2">Uncharacterized protein</fullName>
    </submittedName>
</protein>
<name>A0A5B7IMD4_PORTR</name>
<proteinExistence type="predicted"/>
<feature type="compositionally biased region" description="Basic residues" evidence="1">
    <location>
        <begin position="18"/>
        <end position="27"/>
    </location>
</feature>
<reference evidence="2 3" key="1">
    <citation type="submission" date="2019-05" db="EMBL/GenBank/DDBJ databases">
        <title>Another draft genome of Portunus trituberculatus and its Hox gene families provides insights of decapod evolution.</title>
        <authorList>
            <person name="Jeong J.-H."/>
            <person name="Song I."/>
            <person name="Kim S."/>
            <person name="Choi T."/>
            <person name="Kim D."/>
            <person name="Ryu S."/>
            <person name="Kim W."/>
        </authorList>
    </citation>
    <scope>NUCLEOTIDE SEQUENCE [LARGE SCALE GENOMIC DNA]</scope>
    <source>
        <tissue evidence="2">Muscle</tissue>
    </source>
</reference>
<feature type="region of interest" description="Disordered" evidence="1">
    <location>
        <begin position="1"/>
        <end position="52"/>
    </location>
</feature>
<sequence length="128" mass="14446">MRGCETPVPPSLNDYRAGRRIQTARRLPRGEMNPSSETITVREDESKQRDEYRPAWIRHRAASRIPLSGKSSAAPAHAQVLGFGFGLHGSTRPSNRIREYIKSRILPSSSAYRCKKDSLFMATVCFHC</sequence>
<accession>A0A5B7IMD4</accession>